<dbReference type="AlphaFoldDB" id="A0A1C9U4S4"/>
<evidence type="ECO:0000256" key="1">
    <source>
        <dbReference type="ARBA" id="ARBA00007162"/>
    </source>
</evidence>
<dbReference type="GO" id="GO:0043190">
    <property type="term" value="C:ATP-binding cassette (ABC) transporter complex"/>
    <property type="evidence" value="ECO:0007669"/>
    <property type="project" value="InterPro"/>
</dbReference>
<dbReference type="Gene3D" id="3.40.190.10">
    <property type="entry name" value="Periplasmic binding protein-like II"/>
    <property type="match status" value="2"/>
</dbReference>
<evidence type="ECO:0000313" key="3">
    <source>
        <dbReference type="EMBL" id="AOR51147.1"/>
    </source>
</evidence>
<reference evidence="3" key="1">
    <citation type="journal article" date="2016" name="Sci. Rep.">
        <title>Triclosan Resistome from Metagenome Reveals Diverse Enoyl Acyl Carrier Protein Reductases and Selective Enrichment of Triclosan Resistance Genes.</title>
        <authorList>
            <person name="Khan R."/>
            <person name="Kong H.G."/>
            <person name="Jung Y.H."/>
            <person name="Choi J."/>
            <person name="Baek K.Y."/>
            <person name="Hwang E.C."/>
            <person name="Lee S.W."/>
        </authorList>
    </citation>
    <scope>NUCLEOTIDE SEQUENCE</scope>
</reference>
<evidence type="ECO:0000256" key="2">
    <source>
        <dbReference type="ARBA" id="ARBA00022729"/>
    </source>
</evidence>
<organism evidence="3">
    <name type="scientific">uncultured bacterium pAY4-1</name>
    <dbReference type="NCBI Taxonomy" id="1781157"/>
    <lineage>
        <taxon>Bacteria</taxon>
        <taxon>environmental samples</taxon>
    </lineage>
</organism>
<name>A0A1C9U4S4_9BACT</name>
<sequence>MKIKTAQSQQRVRKNGRAAWSGVLHLLLILSLFLPLLAACDRGSPRVDMAQVSSPGSADVTGRRPVLRIAVSAMISPEATRQYYEDLLRLLAERMGRQAVFVQRQTYAEVNALVKERQVDLAFVCSGPYTQGHDDFGMELLAVPVVHGETVYYSYIIVHKTSPIQSFDELKGKKFAFTDPHSNTGALVPTYMLAKRGETPRSFFQEFFYSRSHDNSIKAVADQLSDGAAVDSLIWEFFQNIDPKLTDKTRIIEKSPPYGIPPIVVHPDLDPASKAELKKILLSLHQQESSAAVLTKLQIERFTEGEDAMYDTVREMNRWLAKKPER</sequence>
<protein>
    <submittedName>
        <fullName evidence="3">ABC transporter</fullName>
    </submittedName>
</protein>
<dbReference type="Pfam" id="PF12974">
    <property type="entry name" value="Phosphonate-bd"/>
    <property type="match status" value="1"/>
</dbReference>
<accession>A0A1C9U4S4</accession>
<dbReference type="SUPFAM" id="SSF53850">
    <property type="entry name" value="Periplasmic binding protein-like II"/>
    <property type="match status" value="1"/>
</dbReference>
<dbReference type="PANTHER" id="PTHR35841">
    <property type="entry name" value="PHOSPHONATES-BINDING PERIPLASMIC PROTEIN"/>
    <property type="match status" value="1"/>
</dbReference>
<dbReference type="PANTHER" id="PTHR35841:SF1">
    <property type="entry name" value="PHOSPHONATES-BINDING PERIPLASMIC PROTEIN"/>
    <property type="match status" value="1"/>
</dbReference>
<keyword evidence="2" id="KW-0732">Signal</keyword>
<comment type="similarity">
    <text evidence="1">Belongs to the phosphate/phosphite/phosphonate binding protein family.</text>
</comment>
<dbReference type="EMBL" id="KT982361">
    <property type="protein sequence ID" value="AOR51147.1"/>
    <property type="molecule type" value="Genomic_DNA"/>
</dbReference>
<proteinExistence type="inferred from homology"/>
<dbReference type="GO" id="GO:0055085">
    <property type="term" value="P:transmembrane transport"/>
    <property type="evidence" value="ECO:0007669"/>
    <property type="project" value="InterPro"/>
</dbReference>
<dbReference type="CDD" id="cd13571">
    <property type="entry name" value="PBP2_PnhD_1"/>
    <property type="match status" value="1"/>
</dbReference>
<dbReference type="NCBIfam" id="TIGR01098">
    <property type="entry name" value="3A0109s03R"/>
    <property type="match status" value="1"/>
</dbReference>
<dbReference type="InterPro" id="IPR005770">
    <property type="entry name" value="PhnD"/>
</dbReference>